<dbReference type="EMBL" id="JABBFW010000011">
    <property type="protein sequence ID" value="NML16586.1"/>
    <property type="molecule type" value="Genomic_DNA"/>
</dbReference>
<evidence type="ECO:0000313" key="2">
    <source>
        <dbReference type="EMBL" id="NML16586.1"/>
    </source>
</evidence>
<accession>A0A848FCB0</accession>
<dbReference type="Gene3D" id="3.40.430.10">
    <property type="entry name" value="Dihydrofolate Reductase, subunit A"/>
    <property type="match status" value="1"/>
</dbReference>
<feature type="domain" description="Bacterial bifunctional deaminase-reductase C-terminal" evidence="1">
    <location>
        <begin position="7"/>
        <end position="172"/>
    </location>
</feature>
<sequence>MKTQYYTASSLDGFIATPDHSLDWLLQFGTDGGSSYEEFIAQVGAIAMGSHTYEWILRNHVRPANGPAQPWMYAQPAWVFSHREVPAVDGADIRFVRGDVAPVHAAMARAAAGKNLWIVGGGELAAQFHDQGLLDEIIVTIVAVTLGQGRPLFPRAITSPPLELKSVRPHGEAFAELRYAVPRR</sequence>
<dbReference type="Pfam" id="PF01872">
    <property type="entry name" value="RibD_C"/>
    <property type="match status" value="1"/>
</dbReference>
<reference evidence="2 3" key="1">
    <citation type="submission" date="2020-04" db="EMBL/GenBank/DDBJ databases">
        <title>Azohydromonas sp. isolated from soil.</title>
        <authorList>
            <person name="Dahal R.H."/>
        </authorList>
    </citation>
    <scope>NUCLEOTIDE SEQUENCE [LARGE SCALE GENOMIC DNA]</scope>
    <source>
        <strain evidence="2 3">G-1-1-14</strain>
    </source>
</reference>
<evidence type="ECO:0000313" key="3">
    <source>
        <dbReference type="Proteomes" id="UP000574067"/>
    </source>
</evidence>
<gene>
    <name evidence="2" type="ORF">HHL10_16510</name>
</gene>
<dbReference type="InterPro" id="IPR002734">
    <property type="entry name" value="RibDG_C"/>
</dbReference>
<organism evidence="2 3">
    <name type="scientific">Azohydromonas caseinilytica</name>
    <dbReference type="NCBI Taxonomy" id="2728836"/>
    <lineage>
        <taxon>Bacteria</taxon>
        <taxon>Pseudomonadati</taxon>
        <taxon>Pseudomonadota</taxon>
        <taxon>Betaproteobacteria</taxon>
        <taxon>Burkholderiales</taxon>
        <taxon>Sphaerotilaceae</taxon>
        <taxon>Azohydromonas</taxon>
    </lineage>
</organism>
<dbReference type="Proteomes" id="UP000574067">
    <property type="component" value="Unassembled WGS sequence"/>
</dbReference>
<dbReference type="RefSeq" id="WP_169161493.1">
    <property type="nucleotide sequence ID" value="NZ_JABBFW010000011.1"/>
</dbReference>
<dbReference type="PANTHER" id="PTHR38011">
    <property type="entry name" value="DIHYDROFOLATE REDUCTASE FAMILY PROTEIN (AFU_ORTHOLOGUE AFUA_8G06820)"/>
    <property type="match status" value="1"/>
</dbReference>
<protein>
    <submittedName>
        <fullName evidence="2">Dihydrofolate reductase</fullName>
    </submittedName>
</protein>
<evidence type="ECO:0000259" key="1">
    <source>
        <dbReference type="Pfam" id="PF01872"/>
    </source>
</evidence>
<dbReference type="InterPro" id="IPR024072">
    <property type="entry name" value="DHFR-like_dom_sf"/>
</dbReference>
<comment type="caution">
    <text evidence="2">The sequence shown here is derived from an EMBL/GenBank/DDBJ whole genome shotgun (WGS) entry which is preliminary data.</text>
</comment>
<dbReference type="InterPro" id="IPR050765">
    <property type="entry name" value="Riboflavin_Biosynth_HTPR"/>
</dbReference>
<dbReference type="PANTHER" id="PTHR38011:SF11">
    <property type="entry name" value="2,5-DIAMINO-6-RIBOSYLAMINO-4(3H)-PYRIMIDINONE 5'-PHOSPHATE REDUCTASE"/>
    <property type="match status" value="1"/>
</dbReference>
<dbReference type="AlphaFoldDB" id="A0A848FCB0"/>
<name>A0A848FCB0_9BURK</name>
<dbReference type="GO" id="GO:0008703">
    <property type="term" value="F:5-amino-6-(5-phosphoribosylamino)uracil reductase activity"/>
    <property type="evidence" value="ECO:0007669"/>
    <property type="project" value="InterPro"/>
</dbReference>
<proteinExistence type="predicted"/>
<dbReference type="GO" id="GO:0009231">
    <property type="term" value="P:riboflavin biosynthetic process"/>
    <property type="evidence" value="ECO:0007669"/>
    <property type="project" value="InterPro"/>
</dbReference>
<dbReference type="SUPFAM" id="SSF53597">
    <property type="entry name" value="Dihydrofolate reductase-like"/>
    <property type="match status" value="1"/>
</dbReference>
<keyword evidence="3" id="KW-1185">Reference proteome</keyword>